<dbReference type="AlphaFoldDB" id="A0A518DSJ4"/>
<proteinExistence type="predicted"/>
<evidence type="ECO:0000313" key="2">
    <source>
        <dbReference type="Proteomes" id="UP000317648"/>
    </source>
</evidence>
<accession>A0A518DSJ4</accession>
<name>A0A518DSJ4_9BACT</name>
<organism evidence="1 2">
    <name type="scientific">Lignipirellula cremea</name>
    <dbReference type="NCBI Taxonomy" id="2528010"/>
    <lineage>
        <taxon>Bacteria</taxon>
        <taxon>Pseudomonadati</taxon>
        <taxon>Planctomycetota</taxon>
        <taxon>Planctomycetia</taxon>
        <taxon>Pirellulales</taxon>
        <taxon>Pirellulaceae</taxon>
        <taxon>Lignipirellula</taxon>
    </lineage>
</organism>
<dbReference type="Proteomes" id="UP000317648">
    <property type="component" value="Chromosome"/>
</dbReference>
<protein>
    <submittedName>
        <fullName evidence="1">Uncharacterized protein</fullName>
    </submittedName>
</protein>
<sequence length="95" mass="10933">MPLTSSGRKTFFRQMRSTQEKRYSFNSDLNYPPSLTKAKVCSKYTPPQRLRQAAFARYLGMPERFAHDLPATTVRRPVFRAHFETTPPGEGSYAT</sequence>
<reference evidence="1 2" key="1">
    <citation type="submission" date="2019-02" db="EMBL/GenBank/DDBJ databases">
        <title>Deep-cultivation of Planctomycetes and their phenomic and genomic characterization uncovers novel biology.</title>
        <authorList>
            <person name="Wiegand S."/>
            <person name="Jogler M."/>
            <person name="Boedeker C."/>
            <person name="Pinto D."/>
            <person name="Vollmers J."/>
            <person name="Rivas-Marin E."/>
            <person name="Kohn T."/>
            <person name="Peeters S.H."/>
            <person name="Heuer A."/>
            <person name="Rast P."/>
            <person name="Oberbeckmann S."/>
            <person name="Bunk B."/>
            <person name="Jeske O."/>
            <person name="Meyerdierks A."/>
            <person name="Storesund J.E."/>
            <person name="Kallscheuer N."/>
            <person name="Luecker S."/>
            <person name="Lage O.M."/>
            <person name="Pohl T."/>
            <person name="Merkel B.J."/>
            <person name="Hornburger P."/>
            <person name="Mueller R.-W."/>
            <person name="Bruemmer F."/>
            <person name="Labrenz M."/>
            <person name="Spormann A.M."/>
            <person name="Op den Camp H."/>
            <person name="Overmann J."/>
            <person name="Amann R."/>
            <person name="Jetten M.S.M."/>
            <person name="Mascher T."/>
            <person name="Medema M.H."/>
            <person name="Devos D.P."/>
            <person name="Kaster A.-K."/>
            <person name="Ovreas L."/>
            <person name="Rohde M."/>
            <person name="Galperin M.Y."/>
            <person name="Jogler C."/>
        </authorList>
    </citation>
    <scope>NUCLEOTIDE SEQUENCE [LARGE SCALE GENOMIC DNA]</scope>
    <source>
        <strain evidence="1 2">Pla85_3_4</strain>
    </source>
</reference>
<dbReference type="EMBL" id="CP036433">
    <property type="protein sequence ID" value="QDU94794.1"/>
    <property type="molecule type" value="Genomic_DNA"/>
</dbReference>
<evidence type="ECO:0000313" key="1">
    <source>
        <dbReference type="EMBL" id="QDU94794.1"/>
    </source>
</evidence>
<dbReference type="KEGG" id="lcre:Pla8534_26010"/>
<gene>
    <name evidence="1" type="ORF">Pla8534_26010</name>
</gene>
<keyword evidence="2" id="KW-1185">Reference proteome</keyword>